<evidence type="ECO:0000313" key="1">
    <source>
        <dbReference type="EMBL" id="SPT95597.1"/>
    </source>
</evidence>
<reference evidence="1 2" key="1">
    <citation type="submission" date="2018-06" db="EMBL/GenBank/DDBJ databases">
        <authorList>
            <consortium name="Pathogen Informatics"/>
            <person name="Doyle S."/>
        </authorList>
    </citation>
    <scope>NUCLEOTIDE SEQUENCE [LARGE SCALE GENOMIC DNA]</scope>
    <source>
        <strain evidence="1 2">NCTC7582</strain>
    </source>
</reference>
<gene>
    <name evidence="1" type="ORF">NCTC7582_00096</name>
</gene>
<evidence type="ECO:0000313" key="2">
    <source>
        <dbReference type="Proteomes" id="UP000251431"/>
    </source>
</evidence>
<protein>
    <submittedName>
        <fullName evidence="1">Uncharacterized protein</fullName>
    </submittedName>
</protein>
<accession>A0A2X0YK24</accession>
<name>A0A2X0YK24_9BACI</name>
<dbReference type="Proteomes" id="UP000251431">
    <property type="component" value="Unassembled WGS sequence"/>
</dbReference>
<dbReference type="EMBL" id="UAQE01000001">
    <property type="protein sequence ID" value="SPT95597.1"/>
    <property type="molecule type" value="Genomic_DNA"/>
</dbReference>
<organism evidence="1 2">
    <name type="scientific">Lysinibacillus capsici</name>
    <dbReference type="NCBI Taxonomy" id="2115968"/>
    <lineage>
        <taxon>Bacteria</taxon>
        <taxon>Bacillati</taxon>
        <taxon>Bacillota</taxon>
        <taxon>Bacilli</taxon>
        <taxon>Bacillales</taxon>
        <taxon>Bacillaceae</taxon>
        <taxon>Lysinibacillus</taxon>
    </lineage>
</organism>
<dbReference type="AlphaFoldDB" id="A0A2X0YK24"/>
<sequence>MRFSKQLFKQHAPLSVIKALNSHLDVLDGKEVIFPVAGSRYGEIPFYVVNDKNYFLDTVDKDWCEVKPNENKTGTSCISS</sequence>
<proteinExistence type="predicted"/>